<dbReference type="AlphaFoldDB" id="A0A017S306"/>
<dbReference type="PANTHER" id="PTHR23506">
    <property type="entry name" value="GH10249P"/>
    <property type="match status" value="1"/>
</dbReference>
<proteinExistence type="predicted"/>
<dbReference type="STRING" id="1388766.A0A017S306"/>
<reference evidence="9" key="1">
    <citation type="journal article" date="2014" name="Nat. Commun.">
        <title>Genomic adaptations of the halophilic Dead Sea filamentous fungus Eurotium rubrum.</title>
        <authorList>
            <person name="Kis-Papo T."/>
            <person name="Weig A.R."/>
            <person name="Riley R."/>
            <person name="Persoh D."/>
            <person name="Salamov A."/>
            <person name="Sun H."/>
            <person name="Lipzen A."/>
            <person name="Wasser S.P."/>
            <person name="Rambold G."/>
            <person name="Grigoriev I.V."/>
            <person name="Nevo E."/>
        </authorList>
    </citation>
    <scope>NUCLEOTIDE SEQUENCE [LARGE SCALE GENOMIC DNA]</scope>
    <source>
        <strain evidence="9">CBS 135680</strain>
    </source>
</reference>
<keyword evidence="2" id="KW-0813">Transport</keyword>
<evidence type="ECO:0000313" key="9">
    <source>
        <dbReference type="Proteomes" id="UP000019804"/>
    </source>
</evidence>
<feature type="transmembrane region" description="Helical" evidence="6">
    <location>
        <begin position="356"/>
        <end position="375"/>
    </location>
</feature>
<dbReference type="InterPro" id="IPR011701">
    <property type="entry name" value="MFS"/>
</dbReference>
<evidence type="ECO:0000256" key="3">
    <source>
        <dbReference type="ARBA" id="ARBA00022692"/>
    </source>
</evidence>
<protein>
    <submittedName>
        <fullName evidence="8">Putative MFS multidrug transporter</fullName>
    </submittedName>
</protein>
<feature type="transmembrane region" description="Helical" evidence="6">
    <location>
        <begin position="179"/>
        <end position="198"/>
    </location>
</feature>
<sequence length="468" mass="50607">MASASLSQEPARWRSSSAFIVATMAMALFTDTFLYTFIVPILPYMSEVRIGLDPDNTQRMSFALLSQSALISVIVSPFIGHYADKSGTKRVWLLSSLVVCLIGTFALAVSMSVVTVFTGRLVQALASSVMWVIGFSTIADNIKQENLGKVYGLISVAVAVGTSAGPMLSGILFDLGGYWVAWSSAFVVIVIDIVLRLLMLERPKDKCKGPDADDLPDPENAPLLQPQPSEVVPIELRMRERTGLRFYITLFQHRKFVAGAVSYFVFAILTASFDTTLPLHVRDVFSWGSTQTGLLFVALQSPGIPLSPIVGWVKDRLGTRRPITIGFLVLTPLTWLLGVPGDERFPWANEGYRGHIIYSVTVALIGITICALNGAGTMEATMAVDEIESKQPGIFGPNGGYSRALSISSMGWTLGSFIGPLLSGVLVEQGSYFAMCCALAAICLASALNAYMNLGTTWDPGEEDQEQS</sequence>
<dbReference type="Proteomes" id="UP000019804">
    <property type="component" value="Unassembled WGS sequence"/>
</dbReference>
<dbReference type="EMBL" id="KK088446">
    <property type="protein sequence ID" value="EYE91342.1"/>
    <property type="molecule type" value="Genomic_DNA"/>
</dbReference>
<feature type="transmembrane region" description="Helical" evidence="6">
    <location>
        <begin position="91"/>
        <end position="114"/>
    </location>
</feature>
<dbReference type="Gene3D" id="1.20.1250.20">
    <property type="entry name" value="MFS general substrate transporter like domains"/>
    <property type="match status" value="2"/>
</dbReference>
<evidence type="ECO:0000256" key="2">
    <source>
        <dbReference type="ARBA" id="ARBA00022448"/>
    </source>
</evidence>
<accession>A0A017S306</accession>
<name>A0A017S306_ASPRC</name>
<dbReference type="Pfam" id="PF07690">
    <property type="entry name" value="MFS_1"/>
    <property type="match status" value="1"/>
</dbReference>
<dbReference type="GO" id="GO:0022857">
    <property type="term" value="F:transmembrane transporter activity"/>
    <property type="evidence" value="ECO:0007669"/>
    <property type="project" value="InterPro"/>
</dbReference>
<dbReference type="CDD" id="cd17325">
    <property type="entry name" value="MFS_MdtG_SLC18_like"/>
    <property type="match status" value="1"/>
</dbReference>
<dbReference type="GeneID" id="63700127"/>
<organism evidence="8 9">
    <name type="scientific">Aspergillus ruber (strain CBS 135680)</name>
    <dbReference type="NCBI Taxonomy" id="1388766"/>
    <lineage>
        <taxon>Eukaryota</taxon>
        <taxon>Fungi</taxon>
        <taxon>Dikarya</taxon>
        <taxon>Ascomycota</taxon>
        <taxon>Pezizomycotina</taxon>
        <taxon>Eurotiomycetes</taxon>
        <taxon>Eurotiomycetidae</taxon>
        <taxon>Eurotiales</taxon>
        <taxon>Aspergillaceae</taxon>
        <taxon>Aspergillus</taxon>
        <taxon>Aspergillus subgen. Aspergillus</taxon>
    </lineage>
</organism>
<feature type="domain" description="Major facilitator superfamily (MFS) profile" evidence="7">
    <location>
        <begin position="20"/>
        <end position="458"/>
    </location>
</feature>
<dbReference type="HOGENOM" id="CLU_001265_51_1_1"/>
<dbReference type="PANTHER" id="PTHR23506:SF35">
    <property type="entry name" value="MAJOR FACILITATOR SUPERFAMILY (MFS) PROFILE DOMAIN-CONTAINING PROTEIN-RELATED"/>
    <property type="match status" value="1"/>
</dbReference>
<comment type="subcellular location">
    <subcellularLocation>
        <location evidence="1">Membrane</location>
        <topology evidence="1">Multi-pass membrane protein</topology>
    </subcellularLocation>
</comment>
<feature type="transmembrane region" description="Helical" evidence="6">
    <location>
        <begin position="150"/>
        <end position="173"/>
    </location>
</feature>
<feature type="transmembrane region" description="Helical" evidence="6">
    <location>
        <begin position="325"/>
        <end position="341"/>
    </location>
</feature>
<feature type="transmembrane region" description="Helical" evidence="6">
    <location>
        <begin position="293"/>
        <end position="313"/>
    </location>
</feature>
<evidence type="ECO:0000259" key="7">
    <source>
        <dbReference type="PROSITE" id="PS50850"/>
    </source>
</evidence>
<dbReference type="OrthoDB" id="5086884at2759"/>
<evidence type="ECO:0000256" key="1">
    <source>
        <dbReference type="ARBA" id="ARBA00004141"/>
    </source>
</evidence>
<dbReference type="SUPFAM" id="SSF103473">
    <property type="entry name" value="MFS general substrate transporter"/>
    <property type="match status" value="1"/>
</dbReference>
<dbReference type="GO" id="GO:0016020">
    <property type="term" value="C:membrane"/>
    <property type="evidence" value="ECO:0007669"/>
    <property type="project" value="UniProtKB-SubCell"/>
</dbReference>
<keyword evidence="3 6" id="KW-0812">Transmembrane</keyword>
<dbReference type="InterPro" id="IPR036259">
    <property type="entry name" value="MFS_trans_sf"/>
</dbReference>
<evidence type="ECO:0000256" key="5">
    <source>
        <dbReference type="ARBA" id="ARBA00023136"/>
    </source>
</evidence>
<feature type="transmembrane region" description="Helical" evidence="6">
    <location>
        <begin position="120"/>
        <end position="138"/>
    </location>
</feature>
<dbReference type="InterPro" id="IPR020846">
    <property type="entry name" value="MFS_dom"/>
</dbReference>
<evidence type="ECO:0000313" key="8">
    <source>
        <dbReference type="EMBL" id="EYE91342.1"/>
    </source>
</evidence>
<evidence type="ECO:0000256" key="6">
    <source>
        <dbReference type="SAM" id="Phobius"/>
    </source>
</evidence>
<dbReference type="InterPro" id="IPR050930">
    <property type="entry name" value="MFS_Vesicular_Transporter"/>
</dbReference>
<evidence type="ECO:0000256" key="4">
    <source>
        <dbReference type="ARBA" id="ARBA00022989"/>
    </source>
</evidence>
<keyword evidence="9" id="KW-1185">Reference proteome</keyword>
<feature type="transmembrane region" description="Helical" evidence="6">
    <location>
        <begin position="62"/>
        <end position="79"/>
    </location>
</feature>
<gene>
    <name evidence="8" type="ORF">EURHEDRAFT_465125</name>
</gene>
<feature type="transmembrane region" description="Helical" evidence="6">
    <location>
        <begin position="256"/>
        <end position="273"/>
    </location>
</feature>
<feature type="transmembrane region" description="Helical" evidence="6">
    <location>
        <begin position="404"/>
        <end position="426"/>
    </location>
</feature>
<keyword evidence="5 6" id="KW-0472">Membrane</keyword>
<keyword evidence="4 6" id="KW-1133">Transmembrane helix</keyword>
<dbReference type="RefSeq" id="XP_040635032.1">
    <property type="nucleotide sequence ID" value="XM_040785003.1"/>
</dbReference>
<feature type="transmembrane region" description="Helical" evidence="6">
    <location>
        <begin position="432"/>
        <end position="451"/>
    </location>
</feature>
<feature type="transmembrane region" description="Helical" evidence="6">
    <location>
        <begin position="20"/>
        <end position="42"/>
    </location>
</feature>
<dbReference type="PROSITE" id="PS50850">
    <property type="entry name" value="MFS"/>
    <property type="match status" value="1"/>
</dbReference>